<gene>
    <name evidence="13" type="ORF">CkaCkLH20_12094</name>
</gene>
<evidence type="ECO:0000256" key="1">
    <source>
        <dbReference type="ARBA" id="ARBA00004141"/>
    </source>
</evidence>
<feature type="transmembrane region" description="Helical" evidence="9">
    <location>
        <begin position="859"/>
        <end position="878"/>
    </location>
</feature>
<comment type="similarity">
    <text evidence="2">Belongs to the GMC oxidoreductase family.</text>
</comment>
<feature type="transmembrane region" description="Helical" evidence="9">
    <location>
        <begin position="884"/>
        <end position="905"/>
    </location>
</feature>
<keyword evidence="6" id="KW-0406">Ion transport</keyword>
<dbReference type="GO" id="GO:0016614">
    <property type="term" value="F:oxidoreductase activity, acting on CH-OH group of donors"/>
    <property type="evidence" value="ECO:0007669"/>
    <property type="project" value="InterPro"/>
</dbReference>
<dbReference type="GO" id="GO:0005254">
    <property type="term" value="F:chloride channel activity"/>
    <property type="evidence" value="ECO:0007669"/>
    <property type="project" value="InterPro"/>
</dbReference>
<dbReference type="InterPro" id="IPR007867">
    <property type="entry name" value="GMC_OxRtase_C"/>
</dbReference>
<feature type="chain" id="PRO_5040203406" evidence="10">
    <location>
        <begin position="19"/>
        <end position="990"/>
    </location>
</feature>
<reference evidence="13" key="2">
    <citation type="submission" date="2020-11" db="EMBL/GenBank/DDBJ databases">
        <title>Whole genome sequencing of Colletotrichum sp.</title>
        <authorList>
            <person name="Li H."/>
        </authorList>
    </citation>
    <scope>NUCLEOTIDE SEQUENCE</scope>
    <source>
        <strain evidence="13">CkLH20</strain>
    </source>
</reference>
<evidence type="ECO:0000256" key="5">
    <source>
        <dbReference type="ARBA" id="ARBA00022989"/>
    </source>
</evidence>
<dbReference type="GO" id="GO:0016020">
    <property type="term" value="C:membrane"/>
    <property type="evidence" value="ECO:0007669"/>
    <property type="project" value="UniProtKB-SubCell"/>
</dbReference>
<feature type="signal peptide" evidence="10">
    <location>
        <begin position="1"/>
        <end position="18"/>
    </location>
</feature>
<protein>
    <submittedName>
        <fullName evidence="13">UPF0187 domain membrane protein</fullName>
    </submittedName>
</protein>
<dbReference type="Pfam" id="PF00732">
    <property type="entry name" value="GMC_oxred_N"/>
    <property type="match status" value="1"/>
</dbReference>
<dbReference type="EMBL" id="JAATWM020000054">
    <property type="protein sequence ID" value="KAF9870427.1"/>
    <property type="molecule type" value="Genomic_DNA"/>
</dbReference>
<proteinExistence type="inferred from homology"/>
<dbReference type="InterPro" id="IPR000172">
    <property type="entry name" value="GMC_OxRdtase_N"/>
</dbReference>
<keyword evidence="3" id="KW-0813">Transport</keyword>
<evidence type="ECO:0000256" key="10">
    <source>
        <dbReference type="SAM" id="SignalP"/>
    </source>
</evidence>
<evidence type="ECO:0000259" key="12">
    <source>
        <dbReference type="Pfam" id="PF05199"/>
    </source>
</evidence>
<dbReference type="InterPro" id="IPR036188">
    <property type="entry name" value="FAD/NAD-bd_sf"/>
</dbReference>
<dbReference type="SUPFAM" id="SSF51905">
    <property type="entry name" value="FAD/NAD(P)-binding domain"/>
    <property type="match status" value="1"/>
</dbReference>
<dbReference type="GO" id="GO:0044550">
    <property type="term" value="P:secondary metabolite biosynthetic process"/>
    <property type="evidence" value="ECO:0007669"/>
    <property type="project" value="TreeGrafter"/>
</dbReference>
<dbReference type="Proteomes" id="UP000781932">
    <property type="component" value="Unassembled WGS sequence"/>
</dbReference>
<evidence type="ECO:0000256" key="9">
    <source>
        <dbReference type="SAM" id="Phobius"/>
    </source>
</evidence>
<evidence type="ECO:0000313" key="14">
    <source>
        <dbReference type="Proteomes" id="UP000781932"/>
    </source>
</evidence>
<dbReference type="PANTHER" id="PTHR11552:SF138">
    <property type="entry name" value="DEHYDROGENASE PKFF-RELATED"/>
    <property type="match status" value="1"/>
</dbReference>
<keyword evidence="7 9" id="KW-0472">Membrane</keyword>
<accession>A0A9P6HV30</accession>
<keyword evidence="14" id="KW-1185">Reference proteome</keyword>
<keyword evidence="10" id="KW-0732">Signal</keyword>
<evidence type="ECO:0000256" key="2">
    <source>
        <dbReference type="ARBA" id="ARBA00010790"/>
    </source>
</evidence>
<dbReference type="OrthoDB" id="269227at2759"/>
<dbReference type="GO" id="GO:0050660">
    <property type="term" value="F:flavin adenine dinucleotide binding"/>
    <property type="evidence" value="ECO:0007669"/>
    <property type="project" value="InterPro"/>
</dbReference>
<organism evidence="13 14">
    <name type="scientific">Colletotrichum karsti</name>
    <dbReference type="NCBI Taxonomy" id="1095194"/>
    <lineage>
        <taxon>Eukaryota</taxon>
        <taxon>Fungi</taxon>
        <taxon>Dikarya</taxon>
        <taxon>Ascomycota</taxon>
        <taxon>Pezizomycotina</taxon>
        <taxon>Sordariomycetes</taxon>
        <taxon>Hypocreomycetidae</taxon>
        <taxon>Glomerellales</taxon>
        <taxon>Glomerellaceae</taxon>
        <taxon>Colletotrichum</taxon>
        <taxon>Colletotrichum boninense species complex</taxon>
    </lineage>
</organism>
<dbReference type="InterPro" id="IPR044669">
    <property type="entry name" value="YneE/VCCN1/2-like"/>
</dbReference>
<dbReference type="Pfam" id="PF05199">
    <property type="entry name" value="GMC_oxred_C"/>
    <property type="match status" value="1"/>
</dbReference>
<evidence type="ECO:0000256" key="3">
    <source>
        <dbReference type="ARBA" id="ARBA00022448"/>
    </source>
</evidence>
<feature type="transmembrane region" description="Helical" evidence="9">
    <location>
        <begin position="621"/>
        <end position="646"/>
    </location>
</feature>
<dbReference type="GeneID" id="62167882"/>
<feature type="domain" description="Glucose-methanol-choline oxidoreductase N-terminal" evidence="11">
    <location>
        <begin position="37"/>
        <end position="352"/>
    </location>
</feature>
<dbReference type="InterPro" id="IPR012132">
    <property type="entry name" value="GMC_OxRdtase"/>
</dbReference>
<evidence type="ECO:0000256" key="7">
    <source>
        <dbReference type="ARBA" id="ARBA00023136"/>
    </source>
</evidence>
<comment type="caution">
    <text evidence="13">The sequence shown here is derived from an EMBL/GenBank/DDBJ whole genome shotgun (WGS) entry which is preliminary data.</text>
</comment>
<evidence type="ECO:0000259" key="11">
    <source>
        <dbReference type="Pfam" id="PF00732"/>
    </source>
</evidence>
<dbReference type="PANTHER" id="PTHR11552">
    <property type="entry name" value="GLUCOSE-METHANOL-CHOLINE GMC OXIDOREDUCTASE"/>
    <property type="match status" value="1"/>
</dbReference>
<keyword evidence="5 9" id="KW-1133">Transmembrane helix</keyword>
<comment type="subcellular location">
    <subcellularLocation>
        <location evidence="1">Membrane</location>
        <topology evidence="1">Multi-pass membrane protein</topology>
    </subcellularLocation>
</comment>
<feature type="domain" description="Glucose-methanol-choline oxidoreductase C-terminal" evidence="12">
    <location>
        <begin position="454"/>
        <end position="583"/>
    </location>
</feature>
<evidence type="ECO:0000256" key="8">
    <source>
        <dbReference type="ARBA" id="ARBA00023180"/>
    </source>
</evidence>
<evidence type="ECO:0000256" key="6">
    <source>
        <dbReference type="ARBA" id="ARBA00023065"/>
    </source>
</evidence>
<dbReference type="RefSeq" id="XP_038739888.1">
    <property type="nucleotide sequence ID" value="XM_038894808.1"/>
</dbReference>
<evidence type="ECO:0000256" key="4">
    <source>
        <dbReference type="ARBA" id="ARBA00022692"/>
    </source>
</evidence>
<name>A0A9P6HV30_9PEZI</name>
<keyword evidence="8" id="KW-0325">Glycoprotein</keyword>
<dbReference type="SUPFAM" id="SSF54373">
    <property type="entry name" value="FAD-linked reductases, C-terminal domain"/>
    <property type="match status" value="1"/>
</dbReference>
<reference evidence="13" key="1">
    <citation type="submission" date="2020-03" db="EMBL/GenBank/DDBJ databases">
        <authorList>
            <person name="He L."/>
        </authorList>
    </citation>
    <scope>NUCLEOTIDE SEQUENCE</scope>
    <source>
        <strain evidence="13">CkLH20</strain>
    </source>
</reference>
<dbReference type="AlphaFoldDB" id="A0A9P6HV30"/>
<dbReference type="Gene3D" id="3.50.50.60">
    <property type="entry name" value="FAD/NAD(P)-binding domain"/>
    <property type="match status" value="1"/>
</dbReference>
<evidence type="ECO:0000313" key="13">
    <source>
        <dbReference type="EMBL" id="KAF9870427.1"/>
    </source>
</evidence>
<keyword evidence="4 9" id="KW-0812">Transmembrane</keyword>
<dbReference type="Pfam" id="PF25539">
    <property type="entry name" value="Bestrophin_2"/>
    <property type="match status" value="1"/>
</dbReference>
<sequence>MKSVALLAVALLAGSISAAESDYYGDALGNTGHNETYDYVIVGGGNAGLVAALRLSADGNYTVAVVEAGGFYQDDAGNITEIPAYESQFLSAPPSIDWKITTSPQAQLGNRAVLYSQGKTLGGSTARNGMAYQRATVSFHDQWARIVGDDSYNWENMVRFLRRSISYTPANIELRGGPPVESDPEAFEPSGGPLHLTFWNYYAPVSAAFAKGMRALGFKETGLIQSGSLLGFAQFPATIDPDTQIRDSSETSFLRTAVKLDEDRRRVKIYPRTLAKRVIFNESKSATGVLVNGDGTDYVLSASKEVVLAAGVFRTPQLLLVSGVGPAKTLETFEIPVISNISGVGQNMRDHPGFGTLFTVNGVSQHRLWNNATYSAEAETEFENSHSGPLTAFASNYLLFEKFPTSANFSTSTRETISKLPEDWPHVEYIWNTAGLPTNASGDQLSLGVVVLAPTSLGSVTLNSSDTSDNPVVDVGWFTTESDRQLGIEGLKRARVLANATGVVLSEQLPGSSVQTDAEIWEWMKSVASPSHHAVGTCRMGSRDDPSAVVDPKGCVLGGVSSLRIIDSSIMPLLLPGQPMATVSPGAASDEDVEIAGTWASYFIGPRNLAHHSKWPMFMRMYGSVTPLMILPIIFVASWATAITLISKNVYHLGVNHVLLTVLGFVVGLSLSFRSSTAYERYNEGRKYWAQLEHTINCLARLVWVHAEERADHEKDDLVGKVTFCNMLLAFSVALKHRLRFEPFTHYEDLHPRIKNLNVLAHKAPVRDFPEPSAGRVVCWVLGLPMAESNPRKLIKKTCEPLGNIPLEILSHCSAYIKKSIDNGTLKVTIYQTQAMTFLMQMNDVLVGTERVLSTPLPIAYSIAVSQITWVYILLLPFQLINLLGWVTIPATVFAAYIILGIALIGREIENPFDDGVNDLPLDHYCEQIRRDLDIITSSPAPKPEDFIKRGDNVVLWPADEDGYFELQARSIESIREGLRLRVAMSPARN</sequence>
<feature type="transmembrane region" description="Helical" evidence="9">
    <location>
        <begin position="653"/>
        <end position="673"/>
    </location>
</feature>
<dbReference type="Gene3D" id="3.30.560.10">
    <property type="entry name" value="Glucose Oxidase, domain 3"/>
    <property type="match status" value="1"/>
</dbReference>